<accession>A0A2U8VZX2</accession>
<dbReference type="CDD" id="cd06225">
    <property type="entry name" value="HAMP"/>
    <property type="match status" value="1"/>
</dbReference>
<dbReference type="EMBL" id="CP029550">
    <property type="protein sequence ID" value="AWN39373.1"/>
    <property type="molecule type" value="Genomic_DNA"/>
</dbReference>
<evidence type="ECO:0000259" key="5">
    <source>
        <dbReference type="PROSITE" id="PS50885"/>
    </source>
</evidence>
<sequence>MRLVADANRLAAGDVSVRVADLERRDEIGAAARAVAGFRDGVVERARLDALSGSEQSARLDRGQRIESSIRAFQDEVRAVLAVVDRTTAGMAASADNLVVVVGAMQREAGAATQASGQTRANVEGVADAASELTRSVRAVAERISETSRMVARATADAQAANGAVSDLDQAAQRIGDVVALIHKIAGQTNLLALNATIEAARAGEAGRGFAVVANEVKELAGQTAKATEEIARRVAGAQSATGGTVAAIRGIAGAMDGINVIAAEIAGAVAEQRRASEEIGRSAEVASALTVEASTGIGATEAGIRQTAQAISGVRQAAGEVDPGTARLRHAVQSFVAQVSAA</sequence>
<dbReference type="InterPro" id="IPR004089">
    <property type="entry name" value="MCPsignal_dom"/>
</dbReference>
<dbReference type="InterPro" id="IPR003660">
    <property type="entry name" value="HAMP_dom"/>
</dbReference>
<dbReference type="GO" id="GO:0016020">
    <property type="term" value="C:membrane"/>
    <property type="evidence" value="ECO:0007669"/>
    <property type="project" value="InterPro"/>
</dbReference>
<organism evidence="6 7">
    <name type="scientific">Methylobacterium durans</name>
    <dbReference type="NCBI Taxonomy" id="2202825"/>
    <lineage>
        <taxon>Bacteria</taxon>
        <taxon>Pseudomonadati</taxon>
        <taxon>Pseudomonadota</taxon>
        <taxon>Alphaproteobacteria</taxon>
        <taxon>Hyphomicrobiales</taxon>
        <taxon>Methylobacteriaceae</taxon>
        <taxon>Methylobacterium</taxon>
    </lineage>
</organism>
<evidence type="ECO:0000256" key="2">
    <source>
        <dbReference type="ARBA" id="ARBA00029447"/>
    </source>
</evidence>
<dbReference type="PANTHER" id="PTHR32089:SF112">
    <property type="entry name" value="LYSOZYME-LIKE PROTEIN-RELATED"/>
    <property type="match status" value="1"/>
</dbReference>
<gene>
    <name evidence="6" type="ORF">DK389_00885</name>
</gene>
<dbReference type="OrthoDB" id="7981997at2"/>
<dbReference type="Pfam" id="PF00015">
    <property type="entry name" value="MCPsignal"/>
    <property type="match status" value="1"/>
</dbReference>
<dbReference type="SMART" id="SM00283">
    <property type="entry name" value="MA"/>
    <property type="match status" value="1"/>
</dbReference>
<proteinExistence type="inferred from homology"/>
<dbReference type="Proteomes" id="UP000245926">
    <property type="component" value="Chromosome"/>
</dbReference>
<name>A0A2U8VZX2_9HYPH</name>
<keyword evidence="1 3" id="KW-0807">Transducer</keyword>
<evidence type="ECO:0000256" key="3">
    <source>
        <dbReference type="PROSITE-ProRule" id="PRU00284"/>
    </source>
</evidence>
<dbReference type="AlphaFoldDB" id="A0A2U8VZX2"/>
<dbReference type="Gene3D" id="1.10.8.500">
    <property type="entry name" value="HAMP domain in histidine kinase"/>
    <property type="match status" value="1"/>
</dbReference>
<comment type="similarity">
    <text evidence="2">Belongs to the methyl-accepting chemotaxis (MCP) protein family.</text>
</comment>
<feature type="domain" description="HAMP" evidence="5">
    <location>
        <begin position="2"/>
        <end position="47"/>
    </location>
</feature>
<dbReference type="PROSITE" id="PS50111">
    <property type="entry name" value="CHEMOTAXIS_TRANSDUC_2"/>
    <property type="match status" value="1"/>
</dbReference>
<keyword evidence="7" id="KW-1185">Reference proteome</keyword>
<evidence type="ECO:0000259" key="4">
    <source>
        <dbReference type="PROSITE" id="PS50111"/>
    </source>
</evidence>
<protein>
    <submittedName>
        <fullName evidence="6">Uncharacterized protein</fullName>
    </submittedName>
</protein>
<dbReference type="KEGG" id="mets:DK389_00885"/>
<evidence type="ECO:0000256" key="1">
    <source>
        <dbReference type="ARBA" id="ARBA00023224"/>
    </source>
</evidence>
<dbReference type="Gene3D" id="1.10.287.950">
    <property type="entry name" value="Methyl-accepting chemotaxis protein"/>
    <property type="match status" value="1"/>
</dbReference>
<dbReference type="PROSITE" id="PS50885">
    <property type="entry name" value="HAMP"/>
    <property type="match status" value="1"/>
</dbReference>
<dbReference type="SUPFAM" id="SSF58104">
    <property type="entry name" value="Methyl-accepting chemotaxis protein (MCP) signaling domain"/>
    <property type="match status" value="1"/>
</dbReference>
<reference evidence="7" key="1">
    <citation type="submission" date="2018-05" db="EMBL/GenBank/DDBJ databases">
        <title>Complete Genome Sequence of Methylobacterium sp. 17SD2-17.</title>
        <authorList>
            <person name="Srinivasan S."/>
        </authorList>
    </citation>
    <scope>NUCLEOTIDE SEQUENCE [LARGE SCALE GENOMIC DNA]</scope>
    <source>
        <strain evidence="7">17SD2-17</strain>
    </source>
</reference>
<evidence type="ECO:0000313" key="6">
    <source>
        <dbReference type="EMBL" id="AWN39373.1"/>
    </source>
</evidence>
<feature type="domain" description="Methyl-accepting transducer" evidence="4">
    <location>
        <begin position="87"/>
        <end position="316"/>
    </location>
</feature>
<dbReference type="PANTHER" id="PTHR32089">
    <property type="entry name" value="METHYL-ACCEPTING CHEMOTAXIS PROTEIN MCPB"/>
    <property type="match status" value="1"/>
</dbReference>
<evidence type="ECO:0000313" key="7">
    <source>
        <dbReference type="Proteomes" id="UP000245926"/>
    </source>
</evidence>
<dbReference type="GO" id="GO:0007165">
    <property type="term" value="P:signal transduction"/>
    <property type="evidence" value="ECO:0007669"/>
    <property type="project" value="UniProtKB-KW"/>
</dbReference>